<accession>A0A6J4JH44</accession>
<name>A0A6J4JH44_9MICC</name>
<dbReference type="AlphaFoldDB" id="A0A6J4JH44"/>
<dbReference type="EMBL" id="CADCTE010000199">
    <property type="protein sequence ID" value="CAA9277930.1"/>
    <property type="molecule type" value="Genomic_DNA"/>
</dbReference>
<proteinExistence type="predicted"/>
<evidence type="ECO:0000313" key="1">
    <source>
        <dbReference type="EMBL" id="CAA9277930.1"/>
    </source>
</evidence>
<protein>
    <submittedName>
        <fullName evidence="1">Uncharacterized protein</fullName>
    </submittedName>
</protein>
<gene>
    <name evidence="1" type="ORF">AVDCRST_MAG83-3669</name>
</gene>
<organism evidence="1">
    <name type="scientific">uncultured Arthrobacter sp</name>
    <dbReference type="NCBI Taxonomy" id="114050"/>
    <lineage>
        <taxon>Bacteria</taxon>
        <taxon>Bacillati</taxon>
        <taxon>Actinomycetota</taxon>
        <taxon>Actinomycetes</taxon>
        <taxon>Micrococcales</taxon>
        <taxon>Micrococcaceae</taxon>
        <taxon>Arthrobacter</taxon>
        <taxon>environmental samples</taxon>
    </lineage>
</organism>
<reference evidence="1" key="1">
    <citation type="submission" date="2020-02" db="EMBL/GenBank/DDBJ databases">
        <authorList>
            <person name="Meier V. D."/>
        </authorList>
    </citation>
    <scope>NUCLEOTIDE SEQUENCE</scope>
    <source>
        <strain evidence="1">AVDCRST_MAG83</strain>
    </source>
</reference>
<sequence length="201" mass="20857">MSVGAAAAVVVVLSGCGADAPRRQAAPADSVSNVSASAELVGQGTVLQKDGGPAELCLGPVAESYPPQCSGPVINGWDWSAVEQSESASGVTWGTYAVFGTWDGTEFTSTRPPIPLSLYDAMPFEDPRLSGGRTGAGDEPQLQRIQQELHASGDPAVLSSWTTQGFLVVSVIYDAGDIQRSLDERFGPDLILVQPALRPAG</sequence>